<dbReference type="EMBL" id="CM016553">
    <property type="protein sequence ID" value="TKW36703.1"/>
    <property type="molecule type" value="Genomic_DNA"/>
</dbReference>
<dbReference type="Proteomes" id="UP000298652">
    <property type="component" value="Chromosome 2"/>
</dbReference>
<evidence type="ECO:0000313" key="2">
    <source>
        <dbReference type="EMBL" id="TKW36704.1"/>
    </source>
</evidence>
<organism evidence="2 3">
    <name type="scientific">Setaria viridis</name>
    <name type="common">Green bristlegrass</name>
    <name type="synonym">Setaria italica subsp. viridis</name>
    <dbReference type="NCBI Taxonomy" id="4556"/>
    <lineage>
        <taxon>Eukaryota</taxon>
        <taxon>Viridiplantae</taxon>
        <taxon>Streptophyta</taxon>
        <taxon>Embryophyta</taxon>
        <taxon>Tracheophyta</taxon>
        <taxon>Spermatophyta</taxon>
        <taxon>Magnoliopsida</taxon>
        <taxon>Liliopsida</taxon>
        <taxon>Poales</taxon>
        <taxon>Poaceae</taxon>
        <taxon>PACMAD clade</taxon>
        <taxon>Panicoideae</taxon>
        <taxon>Panicodae</taxon>
        <taxon>Paniceae</taxon>
        <taxon>Cenchrinae</taxon>
        <taxon>Setaria</taxon>
    </lineage>
</organism>
<dbReference type="AlphaFoldDB" id="A0A4U6W504"/>
<gene>
    <name evidence="2" type="ORF">SEVIR_2G457200v2</name>
</gene>
<keyword evidence="1" id="KW-0732">Signal</keyword>
<proteinExistence type="predicted"/>
<reference evidence="2 3" key="1">
    <citation type="submission" date="2019-03" db="EMBL/GenBank/DDBJ databases">
        <title>WGS assembly of Setaria viridis.</title>
        <authorList>
            <person name="Huang P."/>
            <person name="Jenkins J."/>
            <person name="Grimwood J."/>
            <person name="Barry K."/>
            <person name="Healey A."/>
            <person name="Mamidi S."/>
            <person name="Sreedasyam A."/>
            <person name="Shu S."/>
            <person name="Feldman M."/>
            <person name="Wu J."/>
            <person name="Yu Y."/>
            <person name="Chen C."/>
            <person name="Johnson J."/>
            <person name="Rokhsar D."/>
            <person name="Baxter I."/>
            <person name="Schmutz J."/>
            <person name="Brutnell T."/>
            <person name="Kellogg E."/>
        </authorList>
    </citation>
    <scope>NUCLEOTIDE SEQUENCE [LARGE SCALE GENOMIC DNA]</scope>
    <source>
        <strain evidence="3">cv. A10</strain>
    </source>
</reference>
<evidence type="ECO:0000256" key="1">
    <source>
        <dbReference type="SAM" id="SignalP"/>
    </source>
</evidence>
<sequence>MLGSKNKDRSTLMILICCLIRYMLAGQVHPGDISSDDSSDEDVGEIQKTPDNDDVKLAAFKKIETRKKRNERTPLLLFTKRMRRAHYFDCTRTNTCLKIETVAEKISTSIEASSAPPTSQVPSIAEAMKMVKNCGVQEKTPLMHTTTFLIIKPEFREIFSMLETNEGRFNLLEREHTKELMRRM</sequence>
<dbReference type="Gramene" id="TKW36705">
    <property type="protein sequence ID" value="TKW36705"/>
    <property type="gene ID" value="SEVIR_2G457200v2"/>
</dbReference>
<accession>A0A4U6W504</accession>
<protein>
    <submittedName>
        <fullName evidence="2">Uncharacterized protein</fullName>
    </submittedName>
</protein>
<keyword evidence="3" id="KW-1185">Reference proteome</keyword>
<dbReference type="Gramene" id="TKW36703">
    <property type="protein sequence ID" value="TKW36703"/>
    <property type="gene ID" value="SEVIR_2G457200v2"/>
</dbReference>
<dbReference type="PANTHER" id="PTHR47069:SF1">
    <property type="entry name" value="OS03G0580500 PROTEIN"/>
    <property type="match status" value="1"/>
</dbReference>
<dbReference type="EMBL" id="CM016553">
    <property type="protein sequence ID" value="TKW36705.1"/>
    <property type="molecule type" value="Genomic_DNA"/>
</dbReference>
<dbReference type="Gramene" id="TKW36704">
    <property type="protein sequence ID" value="TKW36704"/>
    <property type="gene ID" value="SEVIR_2G457200v2"/>
</dbReference>
<name>A0A4U6W504_SETVI</name>
<feature type="chain" id="PRO_5033452800" evidence="1">
    <location>
        <begin position="26"/>
        <end position="184"/>
    </location>
</feature>
<dbReference type="PANTHER" id="PTHR47069">
    <property type="match status" value="1"/>
</dbReference>
<dbReference type="EMBL" id="CM016553">
    <property type="protein sequence ID" value="TKW36704.1"/>
    <property type="molecule type" value="Genomic_DNA"/>
</dbReference>
<evidence type="ECO:0000313" key="3">
    <source>
        <dbReference type="Proteomes" id="UP000298652"/>
    </source>
</evidence>
<feature type="signal peptide" evidence="1">
    <location>
        <begin position="1"/>
        <end position="25"/>
    </location>
</feature>